<feature type="binding site" evidence="2">
    <location>
        <position position="208"/>
    </location>
    <ligand>
        <name>Zn(2+)</name>
        <dbReference type="ChEBI" id="CHEBI:29105"/>
        <label>1</label>
        <note>catalytic</note>
    </ligand>
</feature>
<dbReference type="Pfam" id="PF01116">
    <property type="entry name" value="F_bP_aldolase"/>
    <property type="match status" value="1"/>
</dbReference>
<dbReference type="InterPro" id="IPR000771">
    <property type="entry name" value="FBA_II"/>
</dbReference>
<accession>A0A2N0YXC0</accession>
<sequence>MLITMKELLTVAKENQFAVGAFNVADSTFLRAVVEEAEQLNSPAIIAIHPSEHEFLTDEFFSYVKHRVYESKVPFVLHLDHGGSIKDVLRAIRCGFTSVMIDGSLLPYEENVSLTKKVVEIAHTVGVSVEGELGTIGSTGNSIEGGVTKVTYTEPDEAKDFVVRTGVDTLAVAIGTAHGIYPKHIKPELQLDILQEINKLVDIPLVLHGGSSNPDSEIAQSVKLGVSKINISSDMKYAYYKKAREILNTTEYWDPNVIYPECILEARKVINHKMHLFNSVNKASLYDKVVTTKKSEMKVSSNFYQ</sequence>
<feature type="binding site" evidence="2">
    <location>
        <position position="102"/>
    </location>
    <ligand>
        <name>Zn(2+)</name>
        <dbReference type="ChEBI" id="CHEBI:29105"/>
        <label>2</label>
    </ligand>
</feature>
<dbReference type="OrthoDB" id="9803995at2"/>
<evidence type="ECO:0000256" key="2">
    <source>
        <dbReference type="PIRSR" id="PIRSR001359-3"/>
    </source>
</evidence>
<gene>
    <name evidence="3" type="ORF">CWS01_20015</name>
</gene>
<organism evidence="3 4">
    <name type="scientific">Niallia nealsonii</name>
    <dbReference type="NCBI Taxonomy" id="115979"/>
    <lineage>
        <taxon>Bacteria</taxon>
        <taxon>Bacillati</taxon>
        <taxon>Bacillota</taxon>
        <taxon>Bacilli</taxon>
        <taxon>Bacillales</taxon>
        <taxon>Bacillaceae</taxon>
        <taxon>Niallia</taxon>
    </lineage>
</organism>
<feature type="binding site" evidence="2">
    <location>
        <position position="81"/>
    </location>
    <ligand>
        <name>Zn(2+)</name>
        <dbReference type="ChEBI" id="CHEBI:29105"/>
        <label>1</label>
        <note>catalytic</note>
    </ligand>
</feature>
<dbReference type="NCBIfam" id="TIGR00167">
    <property type="entry name" value="cbbA"/>
    <property type="match status" value="1"/>
</dbReference>
<dbReference type="PIRSF" id="PIRSF001359">
    <property type="entry name" value="F_bP_aldolase_II"/>
    <property type="match status" value="1"/>
</dbReference>
<dbReference type="GO" id="GO:0005975">
    <property type="term" value="P:carbohydrate metabolic process"/>
    <property type="evidence" value="ECO:0007669"/>
    <property type="project" value="InterPro"/>
</dbReference>
<feature type="binding site" evidence="2">
    <location>
        <position position="132"/>
    </location>
    <ligand>
        <name>Zn(2+)</name>
        <dbReference type="ChEBI" id="CHEBI:29105"/>
        <label>2</label>
    </ligand>
</feature>
<feature type="binding site" evidence="2">
    <location>
        <position position="178"/>
    </location>
    <ligand>
        <name>Zn(2+)</name>
        <dbReference type="ChEBI" id="CHEBI:29105"/>
        <label>1</label>
        <note>catalytic</note>
    </ligand>
</feature>
<dbReference type="RefSeq" id="WP_101178972.1">
    <property type="nucleotide sequence ID" value="NZ_PISE01000054.1"/>
</dbReference>
<dbReference type="SUPFAM" id="SSF51569">
    <property type="entry name" value="Aldolase"/>
    <property type="match status" value="1"/>
</dbReference>
<dbReference type="GO" id="GO:0008270">
    <property type="term" value="F:zinc ion binding"/>
    <property type="evidence" value="ECO:0007669"/>
    <property type="project" value="InterPro"/>
</dbReference>
<dbReference type="AlphaFoldDB" id="A0A2N0YXC0"/>
<proteinExistence type="predicted"/>
<dbReference type="PANTHER" id="PTHR30304">
    <property type="entry name" value="D-TAGATOSE-1,6-BISPHOSPHATE ALDOLASE"/>
    <property type="match status" value="1"/>
</dbReference>
<dbReference type="CDD" id="cd00947">
    <property type="entry name" value="TBP_aldolase_IIB"/>
    <property type="match status" value="1"/>
</dbReference>
<dbReference type="PANTHER" id="PTHR30304:SF0">
    <property type="entry name" value="D-TAGATOSE-1,6-BISPHOSPHATE ALDOLASE SUBUNIT GATY-RELATED"/>
    <property type="match status" value="1"/>
</dbReference>
<dbReference type="Gene3D" id="3.20.20.70">
    <property type="entry name" value="Aldolase class I"/>
    <property type="match status" value="1"/>
</dbReference>
<keyword evidence="4" id="KW-1185">Reference proteome</keyword>
<name>A0A2N0YXC0_9BACI</name>
<evidence type="ECO:0000256" key="1">
    <source>
        <dbReference type="PIRSR" id="PIRSR001359-1"/>
    </source>
</evidence>
<dbReference type="Proteomes" id="UP000233375">
    <property type="component" value="Unassembled WGS sequence"/>
</dbReference>
<feature type="active site" description="Proton donor" evidence="1">
    <location>
        <position position="80"/>
    </location>
</feature>
<keyword evidence="2" id="KW-0862">Zinc</keyword>
<evidence type="ECO:0000313" key="3">
    <source>
        <dbReference type="EMBL" id="PKG21911.1"/>
    </source>
</evidence>
<dbReference type="GO" id="GO:0016832">
    <property type="term" value="F:aldehyde-lyase activity"/>
    <property type="evidence" value="ECO:0007669"/>
    <property type="project" value="InterPro"/>
</dbReference>
<comment type="cofactor">
    <cofactor evidence="2">
        <name>Zn(2+)</name>
        <dbReference type="ChEBI" id="CHEBI:29105"/>
    </cofactor>
    <text evidence="2">Binds 2 Zn(2+) ions per subunit. One is catalytic and the other provides a structural contribution.</text>
</comment>
<comment type="caution">
    <text evidence="3">The sequence shown here is derived from an EMBL/GenBank/DDBJ whole genome shotgun (WGS) entry which is preliminary data.</text>
</comment>
<dbReference type="EMBL" id="PISE01000054">
    <property type="protein sequence ID" value="PKG21911.1"/>
    <property type="molecule type" value="Genomic_DNA"/>
</dbReference>
<dbReference type="InterPro" id="IPR050246">
    <property type="entry name" value="Class_II_FBP_aldolase"/>
</dbReference>
<dbReference type="NCBIfam" id="NF006042">
    <property type="entry name" value="PRK08185.1"/>
    <property type="match status" value="1"/>
</dbReference>
<dbReference type="InterPro" id="IPR013785">
    <property type="entry name" value="Aldolase_TIM"/>
</dbReference>
<protein>
    <submittedName>
        <fullName evidence="3">Ketose-bisphosphate aldolase</fullName>
    </submittedName>
</protein>
<evidence type="ECO:0000313" key="4">
    <source>
        <dbReference type="Proteomes" id="UP000233375"/>
    </source>
</evidence>
<keyword evidence="2" id="KW-0479">Metal-binding</keyword>
<reference evidence="3 4" key="1">
    <citation type="journal article" date="2003" name="Int. J. Syst. Evol. Microbiol.">
        <title>Bacillus nealsonii sp. nov., isolated from a spacecraft-assembly facility, whose spores are gamma-radiation resistant.</title>
        <authorList>
            <person name="Venkateswaran K."/>
            <person name="Kempf M."/>
            <person name="Chen F."/>
            <person name="Satomi M."/>
            <person name="Nicholson W."/>
            <person name="Kern R."/>
        </authorList>
    </citation>
    <scope>NUCLEOTIDE SEQUENCE [LARGE SCALE GENOMIC DNA]</scope>
    <source>
        <strain evidence="3 4">FO-92</strain>
    </source>
</reference>